<reference evidence="2 3" key="1">
    <citation type="submission" date="2012-06" db="EMBL/GenBank/DDBJ databases">
        <title>Finished chromosome of genome of Crinalium epipsammum PCC 9333.</title>
        <authorList>
            <consortium name="US DOE Joint Genome Institute"/>
            <person name="Gugger M."/>
            <person name="Coursin T."/>
            <person name="Rippka R."/>
            <person name="Tandeau De Marsac N."/>
            <person name="Huntemann M."/>
            <person name="Wei C.-L."/>
            <person name="Han J."/>
            <person name="Detter J.C."/>
            <person name="Han C."/>
            <person name="Tapia R."/>
            <person name="Davenport K."/>
            <person name="Daligault H."/>
            <person name="Erkkila T."/>
            <person name="Gu W."/>
            <person name="Munk A.C.C."/>
            <person name="Teshima H."/>
            <person name="Xu Y."/>
            <person name="Chain P."/>
            <person name="Chen A."/>
            <person name="Krypides N."/>
            <person name="Mavromatis K."/>
            <person name="Markowitz V."/>
            <person name="Szeto E."/>
            <person name="Ivanova N."/>
            <person name="Mikhailova N."/>
            <person name="Ovchinnikova G."/>
            <person name="Pagani I."/>
            <person name="Pati A."/>
            <person name="Goodwin L."/>
            <person name="Peters L."/>
            <person name="Pitluck S."/>
            <person name="Woyke T."/>
            <person name="Kerfeld C."/>
        </authorList>
    </citation>
    <scope>NUCLEOTIDE SEQUENCE [LARGE SCALE GENOMIC DNA]</scope>
    <source>
        <strain evidence="2 3">PCC 9333</strain>
    </source>
</reference>
<dbReference type="KEGG" id="cep:Cri9333_1556"/>
<keyword evidence="1" id="KW-0812">Transmembrane</keyword>
<dbReference type="EMBL" id="CP003620">
    <property type="protein sequence ID" value="AFZ12448.1"/>
    <property type="molecule type" value="Genomic_DNA"/>
</dbReference>
<evidence type="ECO:0000313" key="2">
    <source>
        <dbReference type="EMBL" id="AFZ12448.1"/>
    </source>
</evidence>
<keyword evidence="1" id="KW-1133">Transmembrane helix</keyword>
<sequence>MPSLAKFSVSTKTSRPKIWFERGMALLVLINLGIVLFDYSYIPLRNFYLKELPRLTKIYDPVKAIEPNRDTEKYLTTVEQLKAEVKQAGLQSPKTELLLQQLRQLSVEMIDKNPFEVVNKTGTLEKIKNRMRRHVRQESSKEAFQLFWSRKYLSQSNWSKEINFYDQNIQPLLATNYFRPYGETGDFVDYFWQIDIWFIIVFGFEFIIRTYYIHRRHLGLTWLEAMLWRWYDVFLLLPVWRSLRLIPLVIRLHQSHLVNLDSLQAHINYGFVSNFAEELTEVVVIRVINQMQAAIQRGDLKDLLSNRLAHSYIDLNNINEVEAIANVLVKVTVYKVLPKIQPDLEAILRHSLNKVLDQSPIYRNLKQVPGIGNLPIQLIDQLINEVSQSTYTAIKDTLEDPVGAKLSQDLVQHFSEALGTELQRQHTLQKIQSLLFDLLEEIKINYVQDLSEEDLQRLLQQTRKTRKTSYKNK</sequence>
<name>K9VWG9_9CYAN</name>
<evidence type="ECO:0000256" key="1">
    <source>
        <dbReference type="SAM" id="Phobius"/>
    </source>
</evidence>
<dbReference type="AlphaFoldDB" id="K9VWG9"/>
<keyword evidence="3" id="KW-1185">Reference proteome</keyword>
<dbReference type="RefSeq" id="WP_015202569.1">
    <property type="nucleotide sequence ID" value="NC_019753.1"/>
</dbReference>
<dbReference type="PATRIC" id="fig|1173022.3.peg.1681"/>
<gene>
    <name evidence="2" type="ORF">Cri9333_1556</name>
</gene>
<evidence type="ECO:0000313" key="3">
    <source>
        <dbReference type="Proteomes" id="UP000010472"/>
    </source>
</evidence>
<dbReference type="HOGENOM" id="CLU_028584_0_0_3"/>
<feature type="transmembrane region" description="Helical" evidence="1">
    <location>
        <begin position="24"/>
        <end position="42"/>
    </location>
</feature>
<feature type="transmembrane region" description="Helical" evidence="1">
    <location>
        <begin position="190"/>
        <end position="208"/>
    </location>
</feature>
<organism evidence="2 3">
    <name type="scientific">Crinalium epipsammum PCC 9333</name>
    <dbReference type="NCBI Taxonomy" id="1173022"/>
    <lineage>
        <taxon>Bacteria</taxon>
        <taxon>Bacillati</taxon>
        <taxon>Cyanobacteriota</taxon>
        <taxon>Cyanophyceae</taxon>
        <taxon>Gomontiellales</taxon>
        <taxon>Gomontiellaceae</taxon>
        <taxon>Crinalium</taxon>
    </lineage>
</organism>
<keyword evidence="1" id="KW-0472">Membrane</keyword>
<dbReference type="STRING" id="1173022.Cri9333_1556"/>
<dbReference type="Proteomes" id="UP000010472">
    <property type="component" value="Chromosome"/>
</dbReference>
<proteinExistence type="predicted"/>
<protein>
    <submittedName>
        <fullName evidence="2">Uncharacterized protein</fullName>
    </submittedName>
</protein>
<accession>K9VWG9</accession>
<dbReference type="eggNOG" id="COG3779">
    <property type="taxonomic scope" value="Bacteria"/>
</dbReference>